<dbReference type="EMBL" id="FRDN01000005">
    <property type="protein sequence ID" value="SHN63339.1"/>
    <property type="molecule type" value="Genomic_DNA"/>
</dbReference>
<evidence type="ECO:0000313" key="3">
    <source>
        <dbReference type="EMBL" id="SHN63339.1"/>
    </source>
</evidence>
<organism evidence="3 4">
    <name type="scientific">Desulfitobacterium chlororespirans DSM 11544</name>
    <dbReference type="NCBI Taxonomy" id="1121395"/>
    <lineage>
        <taxon>Bacteria</taxon>
        <taxon>Bacillati</taxon>
        <taxon>Bacillota</taxon>
        <taxon>Clostridia</taxon>
        <taxon>Eubacteriales</taxon>
        <taxon>Desulfitobacteriaceae</taxon>
        <taxon>Desulfitobacterium</taxon>
    </lineage>
</organism>
<dbReference type="PANTHER" id="PTHR21294">
    <property type="entry name" value="ELECTRON TRANSFER FLAVOPROTEIN BETA-SUBUNIT"/>
    <property type="match status" value="1"/>
</dbReference>
<evidence type="ECO:0000259" key="2">
    <source>
        <dbReference type="SMART" id="SM00893"/>
    </source>
</evidence>
<dbReference type="InterPro" id="IPR014730">
    <property type="entry name" value="ETF_a/b_N"/>
</dbReference>
<dbReference type="SUPFAM" id="SSF52402">
    <property type="entry name" value="Adenine nucleotide alpha hydrolases-like"/>
    <property type="match status" value="1"/>
</dbReference>
<dbReference type="Proteomes" id="UP000184010">
    <property type="component" value="Unassembled WGS sequence"/>
</dbReference>
<dbReference type="PIRSF" id="PIRSF000090">
    <property type="entry name" value="Beta-ETF"/>
    <property type="match status" value="1"/>
</dbReference>
<proteinExistence type="predicted"/>
<dbReference type="InterPro" id="IPR012255">
    <property type="entry name" value="ETF_b"/>
</dbReference>
<dbReference type="GO" id="GO:0009055">
    <property type="term" value="F:electron transfer activity"/>
    <property type="evidence" value="ECO:0007669"/>
    <property type="project" value="InterPro"/>
</dbReference>
<protein>
    <recommendedName>
        <fullName evidence="1">Electron transfer flavoprotein small subunit</fullName>
    </recommendedName>
</protein>
<sequence length="261" mass="28074">MVKILVCYKWVLDEGDIVVDEKDRSLDLTRAKGKISEYDRNALELGAALQGSTGCRLVAATVGKGVKESVSDVLSRGPEEVFYLDSPDLASLDSFLTAQLLAALIQKIGDIDLVICGEGSSDFYSQQVGPRLAALLGYGSLSYAAGVQLQGSEIMVERKLDRDLETVKTQLPAVVTVLPEINKPRIPGLKHILAAKKKPSTAVTLAEIGWAGKELASPVEVTGTRAVVMERKQIKVNEGGLTLQETAAKLIKQLQTDRVLS</sequence>
<evidence type="ECO:0000313" key="4">
    <source>
        <dbReference type="Proteomes" id="UP000184010"/>
    </source>
</evidence>
<dbReference type="AlphaFoldDB" id="A0A1M7SXW4"/>
<dbReference type="InterPro" id="IPR033948">
    <property type="entry name" value="ETF_beta_N"/>
</dbReference>
<dbReference type="InterPro" id="IPR014729">
    <property type="entry name" value="Rossmann-like_a/b/a_fold"/>
</dbReference>
<dbReference type="Pfam" id="PF01012">
    <property type="entry name" value="ETF"/>
    <property type="match status" value="1"/>
</dbReference>
<evidence type="ECO:0000256" key="1">
    <source>
        <dbReference type="ARBA" id="ARBA00042002"/>
    </source>
</evidence>
<dbReference type="SMART" id="SM00893">
    <property type="entry name" value="ETF"/>
    <property type="match status" value="1"/>
</dbReference>
<dbReference type="Gene3D" id="3.40.50.620">
    <property type="entry name" value="HUPs"/>
    <property type="match status" value="1"/>
</dbReference>
<keyword evidence="4" id="KW-1185">Reference proteome</keyword>
<reference evidence="4" key="1">
    <citation type="submission" date="2016-12" db="EMBL/GenBank/DDBJ databases">
        <authorList>
            <person name="Varghese N."/>
            <person name="Submissions S."/>
        </authorList>
    </citation>
    <scope>NUCLEOTIDE SEQUENCE [LARGE SCALE GENOMIC DNA]</scope>
    <source>
        <strain evidence="4">DSM 11544</strain>
    </source>
</reference>
<dbReference type="RefSeq" id="WP_242954580.1">
    <property type="nucleotide sequence ID" value="NZ_FRDN01000005.1"/>
</dbReference>
<feature type="domain" description="Electron transfer flavoprotein alpha/beta-subunit N-terminal" evidence="2">
    <location>
        <begin position="23"/>
        <end position="212"/>
    </location>
</feature>
<dbReference type="STRING" id="1121395.SAMN02745215_01296"/>
<gene>
    <name evidence="3" type="ORF">SAMN02745215_01296</name>
</gene>
<name>A0A1M7SXW4_9FIRM</name>
<dbReference type="PANTHER" id="PTHR21294:SF17">
    <property type="entry name" value="PROTEIN FIXA"/>
    <property type="match status" value="1"/>
</dbReference>
<dbReference type="CDD" id="cd01714">
    <property type="entry name" value="ETF_beta"/>
    <property type="match status" value="1"/>
</dbReference>
<accession>A0A1M7SXW4</accession>